<feature type="non-terminal residue" evidence="1">
    <location>
        <position position="50"/>
    </location>
</feature>
<comment type="caution">
    <text evidence="1">The sequence shown here is derived from an EMBL/GenBank/DDBJ whole genome shotgun (WGS) entry which is preliminary data.</text>
</comment>
<evidence type="ECO:0000313" key="1">
    <source>
        <dbReference type="EMBL" id="GAH70074.1"/>
    </source>
</evidence>
<organism evidence="1">
    <name type="scientific">marine sediment metagenome</name>
    <dbReference type="NCBI Taxonomy" id="412755"/>
    <lineage>
        <taxon>unclassified sequences</taxon>
        <taxon>metagenomes</taxon>
        <taxon>ecological metagenomes</taxon>
    </lineage>
</organism>
<proteinExistence type="predicted"/>
<accession>X1IVF3</accession>
<sequence length="50" mass="5451">MKNVKIIYFVILFTLVALLSTGLTLAQESETALQGLLDQQVQEQGILGMA</sequence>
<protein>
    <submittedName>
        <fullName evidence="1">Uncharacterized protein</fullName>
    </submittedName>
</protein>
<name>X1IVF3_9ZZZZ</name>
<dbReference type="AlphaFoldDB" id="X1IVF3"/>
<reference evidence="1" key="1">
    <citation type="journal article" date="2014" name="Front. Microbiol.">
        <title>High frequency of phylogenetically diverse reductive dehalogenase-homologous genes in deep subseafloor sedimentary metagenomes.</title>
        <authorList>
            <person name="Kawai M."/>
            <person name="Futagami T."/>
            <person name="Toyoda A."/>
            <person name="Takaki Y."/>
            <person name="Nishi S."/>
            <person name="Hori S."/>
            <person name="Arai W."/>
            <person name="Tsubouchi T."/>
            <person name="Morono Y."/>
            <person name="Uchiyama I."/>
            <person name="Ito T."/>
            <person name="Fujiyama A."/>
            <person name="Inagaki F."/>
            <person name="Takami H."/>
        </authorList>
    </citation>
    <scope>NUCLEOTIDE SEQUENCE</scope>
    <source>
        <strain evidence="1">Expedition CK06-06</strain>
    </source>
</reference>
<gene>
    <name evidence="1" type="ORF">S03H2_45321</name>
</gene>
<dbReference type="EMBL" id="BARU01028392">
    <property type="protein sequence ID" value="GAH70074.1"/>
    <property type="molecule type" value="Genomic_DNA"/>
</dbReference>